<evidence type="ECO:0000256" key="1">
    <source>
        <dbReference type="SAM" id="MobiDB-lite"/>
    </source>
</evidence>
<dbReference type="AlphaFoldDB" id="A0A6J4VSE3"/>
<evidence type="ECO:0000313" key="2">
    <source>
        <dbReference type="EMBL" id="CAA9586785.1"/>
    </source>
</evidence>
<proteinExistence type="predicted"/>
<feature type="region of interest" description="Disordered" evidence="1">
    <location>
        <begin position="1"/>
        <end position="22"/>
    </location>
</feature>
<protein>
    <submittedName>
        <fullName evidence="2">Uncharacterized protein</fullName>
    </submittedName>
</protein>
<organism evidence="2">
    <name type="scientific">uncultured Synechococcales cyanobacterium</name>
    <dbReference type="NCBI Taxonomy" id="1936017"/>
    <lineage>
        <taxon>Bacteria</taxon>
        <taxon>Bacillati</taxon>
        <taxon>Cyanobacteriota</taxon>
        <taxon>Cyanophyceae</taxon>
        <taxon>Synechococcales</taxon>
        <taxon>environmental samples</taxon>
    </lineage>
</organism>
<sequence>MGLRKGNRQAEPRVTAGTGKYRQRRDLPIVQWIDDRKGNRANNPWKVREKALQVRQRASS</sequence>
<feature type="region of interest" description="Disordered" evidence="1">
    <location>
        <begin position="37"/>
        <end position="60"/>
    </location>
</feature>
<reference evidence="2" key="1">
    <citation type="submission" date="2020-02" db="EMBL/GenBank/DDBJ databases">
        <authorList>
            <person name="Meier V. D."/>
        </authorList>
    </citation>
    <scope>NUCLEOTIDE SEQUENCE</scope>
    <source>
        <strain evidence="2">AVDCRST_MAG81</strain>
    </source>
</reference>
<accession>A0A6J4VSE3</accession>
<dbReference type="EMBL" id="CADCWO010000207">
    <property type="protein sequence ID" value="CAA9586785.1"/>
    <property type="molecule type" value="Genomic_DNA"/>
</dbReference>
<gene>
    <name evidence="2" type="ORF">AVDCRST_MAG81-3928</name>
</gene>
<name>A0A6J4VSE3_9CYAN</name>